<dbReference type="PANTHER" id="PTHR43153">
    <property type="entry name" value="ELECTRON TRANSFER FLAVOPROTEIN ALPHA"/>
    <property type="match status" value="1"/>
</dbReference>
<sequence length="120" mass="12879">MCGGILGDHPGRLPRHRHYLRRCRTFEGRSPCDRFCTFRVPLHSRHPTKAPISGGRGVNGTEKFSLIKALADSLGTAVGASWAAVDAGWYPQVGQTGKSMSTRLHVALSGADGMSGGTRF</sequence>
<name>A0A9W4GU19_9ACTN</name>
<feature type="domain" description="Electron transfer flavoprotein alpha subunit C-terminal" evidence="1">
    <location>
        <begin position="52"/>
        <end position="108"/>
    </location>
</feature>
<evidence type="ECO:0000259" key="1">
    <source>
        <dbReference type="Pfam" id="PF00766"/>
    </source>
</evidence>
<comment type="caution">
    <text evidence="2">The sequence shown here is derived from an EMBL/GenBank/DDBJ whole genome shotgun (WGS) entry which is preliminary data.</text>
</comment>
<reference evidence="2" key="1">
    <citation type="submission" date="2021-05" db="EMBL/GenBank/DDBJ databases">
        <authorList>
            <person name="Arsene-Ploetze F."/>
        </authorList>
    </citation>
    <scope>NUCLEOTIDE SEQUENCE</scope>
    <source>
        <strain evidence="2">DSM 42138</strain>
    </source>
</reference>
<accession>A0A9W4GU19</accession>
<dbReference type="InterPro" id="IPR029035">
    <property type="entry name" value="DHS-like_NAD/FAD-binding_dom"/>
</dbReference>
<dbReference type="Gene3D" id="3.40.50.1220">
    <property type="entry name" value="TPP-binding domain"/>
    <property type="match status" value="1"/>
</dbReference>
<keyword evidence="3" id="KW-1185">Reference proteome</keyword>
<evidence type="ECO:0000313" key="2">
    <source>
        <dbReference type="EMBL" id="CAG6397104.1"/>
    </source>
</evidence>
<dbReference type="InterPro" id="IPR014731">
    <property type="entry name" value="ETF_asu_C"/>
</dbReference>
<dbReference type="Proteomes" id="UP001152519">
    <property type="component" value="Unassembled WGS sequence"/>
</dbReference>
<dbReference type="GO" id="GO:0009055">
    <property type="term" value="F:electron transfer activity"/>
    <property type="evidence" value="ECO:0007669"/>
    <property type="project" value="InterPro"/>
</dbReference>
<organism evidence="2 3">
    <name type="scientific">Actinacidiphila cocklensis</name>
    <dbReference type="NCBI Taxonomy" id="887465"/>
    <lineage>
        <taxon>Bacteria</taxon>
        <taxon>Bacillati</taxon>
        <taxon>Actinomycetota</taxon>
        <taxon>Actinomycetes</taxon>
        <taxon>Kitasatosporales</taxon>
        <taxon>Streptomycetaceae</taxon>
        <taxon>Actinacidiphila</taxon>
    </lineage>
</organism>
<dbReference type="GO" id="GO:0050660">
    <property type="term" value="F:flavin adenine dinucleotide binding"/>
    <property type="evidence" value="ECO:0007669"/>
    <property type="project" value="InterPro"/>
</dbReference>
<evidence type="ECO:0000313" key="3">
    <source>
        <dbReference type="Proteomes" id="UP001152519"/>
    </source>
</evidence>
<gene>
    <name evidence="2" type="ORF">SCOCK_50153</name>
</gene>
<dbReference type="GO" id="GO:0033539">
    <property type="term" value="P:fatty acid beta-oxidation using acyl-CoA dehydrogenase"/>
    <property type="evidence" value="ECO:0007669"/>
    <property type="project" value="TreeGrafter"/>
</dbReference>
<dbReference type="Pfam" id="PF00766">
    <property type="entry name" value="ETF_alpha"/>
    <property type="match status" value="1"/>
</dbReference>
<dbReference type="SUPFAM" id="SSF52467">
    <property type="entry name" value="DHS-like NAD/FAD-binding domain"/>
    <property type="match status" value="1"/>
</dbReference>
<proteinExistence type="predicted"/>
<protein>
    <recommendedName>
        <fullName evidence="1">Electron transfer flavoprotein alpha subunit C-terminal domain-containing protein</fullName>
    </recommendedName>
</protein>
<dbReference type="AlphaFoldDB" id="A0A9W4GU19"/>
<dbReference type="EMBL" id="CAJSLV010000081">
    <property type="protein sequence ID" value="CAG6397104.1"/>
    <property type="molecule type" value="Genomic_DNA"/>
</dbReference>
<dbReference type="PANTHER" id="PTHR43153:SF1">
    <property type="entry name" value="ELECTRON TRANSFER FLAVOPROTEIN SUBUNIT ALPHA, MITOCHONDRIAL"/>
    <property type="match status" value="1"/>
</dbReference>
<dbReference type="InterPro" id="IPR001308">
    <property type="entry name" value="ETF_a/FixB"/>
</dbReference>